<dbReference type="EMBL" id="PDXJ01000007">
    <property type="protein sequence ID" value="TND55571.1"/>
    <property type="molecule type" value="Genomic_DNA"/>
</dbReference>
<dbReference type="SUPFAM" id="SSF56281">
    <property type="entry name" value="Metallo-hydrolase/oxidoreductase"/>
    <property type="match status" value="1"/>
</dbReference>
<dbReference type="InterPro" id="IPR036866">
    <property type="entry name" value="RibonucZ/Hydroxyglut_hydro"/>
</dbReference>
<comment type="caution">
    <text evidence="2">The sequence shown here is derived from an EMBL/GenBank/DDBJ whole genome shotgun (WGS) entry which is preliminary data.</text>
</comment>
<protein>
    <recommendedName>
        <fullName evidence="1">Metallo-beta-lactamase domain-containing protein</fullName>
    </recommendedName>
</protein>
<accession>A0AAX2UW50</accession>
<dbReference type="InterPro" id="IPR001279">
    <property type="entry name" value="Metallo-B-lactamas"/>
</dbReference>
<proteinExistence type="predicted"/>
<sequence length="375" mass="42694">MKIQMYKADNGDCISIKTQSEFILIDGGTAQSFSNWSMDVTEAGQKIDAVIVTHIDNDHINGIIKLLMHPECPTIGRIYFNGAEQFFGKLSTNNIDLRADFKLKAIYEESKKIAEKTKIGHSEGTSLSYLISNESYKCNDVVDGNALYREICDHFYIGNLKLSIIGPKKDDLFNLKNVWEDKLKEKNINLRIINKSHYDSFEQYTGNIRGLLTNSHQISSTEKNSIFELANSKFYDDESPTNRSSFAFLIEHDGKKIIYLGDCHASVFISWLDENRIDTIKVDAVKISHHGSKNNTSLELLKRIECNKFLISTNGQSHGHPDIETLARIAFVNADSDVEIHFNYSPDTIPDWFKDELNNNYPRTKLLMNSCEVNL</sequence>
<feature type="domain" description="Metallo-beta-lactamase" evidence="1">
    <location>
        <begin position="9"/>
        <end position="74"/>
    </location>
</feature>
<dbReference type="Pfam" id="PF00753">
    <property type="entry name" value="Lactamase_B"/>
    <property type="match status" value="1"/>
</dbReference>
<organism evidence="2 3">
    <name type="scientific">Aeromonas veronii</name>
    <dbReference type="NCBI Taxonomy" id="654"/>
    <lineage>
        <taxon>Bacteria</taxon>
        <taxon>Pseudomonadati</taxon>
        <taxon>Pseudomonadota</taxon>
        <taxon>Gammaproteobacteria</taxon>
        <taxon>Aeromonadales</taxon>
        <taxon>Aeromonadaceae</taxon>
        <taxon>Aeromonas</taxon>
    </lineage>
</organism>
<dbReference type="Proteomes" id="UP000796104">
    <property type="component" value="Unassembled WGS sequence"/>
</dbReference>
<evidence type="ECO:0000259" key="1">
    <source>
        <dbReference type="Pfam" id="PF00753"/>
    </source>
</evidence>
<dbReference type="PANTHER" id="PTHR30619">
    <property type="entry name" value="DNA INTERNALIZATION/COMPETENCE PROTEIN COMEC/REC2"/>
    <property type="match status" value="1"/>
</dbReference>
<dbReference type="PANTHER" id="PTHR30619:SF1">
    <property type="entry name" value="RECOMBINATION PROTEIN 2"/>
    <property type="match status" value="1"/>
</dbReference>
<evidence type="ECO:0000313" key="3">
    <source>
        <dbReference type="Proteomes" id="UP000796104"/>
    </source>
</evidence>
<reference evidence="2" key="2">
    <citation type="journal article" date="2019" name="PLoS ONE">
        <title>Identification and characterization of putative Aeromonas spp. T3SS effectors.</title>
        <authorList>
            <person name="Rangel L.T."/>
            <person name="Marden J."/>
            <person name="Colston S."/>
            <person name="Setubal J.C."/>
            <person name="Graf J."/>
            <person name="Gogarten J.P."/>
        </authorList>
    </citation>
    <scope>NUCLEOTIDE SEQUENCE</scope>
    <source>
        <strain evidence="2">BAQ071013-135</strain>
    </source>
</reference>
<dbReference type="Gene3D" id="3.60.15.10">
    <property type="entry name" value="Ribonuclease Z/Hydroxyacylglutathione hydrolase-like"/>
    <property type="match status" value="1"/>
</dbReference>
<dbReference type="AlphaFoldDB" id="A0AAX2UW50"/>
<reference evidence="2" key="1">
    <citation type="submission" date="2017-10" db="EMBL/GenBank/DDBJ databases">
        <authorList>
            <person name="Colston S.M."/>
            <person name="Graf J."/>
        </authorList>
    </citation>
    <scope>NUCLEOTIDE SEQUENCE</scope>
    <source>
        <strain evidence="2">BAQ071013-135</strain>
    </source>
</reference>
<evidence type="ECO:0000313" key="2">
    <source>
        <dbReference type="EMBL" id="TND55571.1"/>
    </source>
</evidence>
<dbReference type="InterPro" id="IPR052159">
    <property type="entry name" value="Competence_DNA_uptake"/>
</dbReference>
<gene>
    <name evidence="2" type="ORF">CF123_06670</name>
</gene>
<name>A0AAX2UW50_AERVE</name>